<dbReference type="AlphaFoldDB" id="C1D828"/>
<keyword evidence="2" id="KW-1185">Reference proteome</keyword>
<accession>C1D828</accession>
<dbReference type="KEGG" id="lhk:LHK_01632"/>
<dbReference type="EMBL" id="CP001154">
    <property type="protein sequence ID" value="ACO74618.1"/>
    <property type="molecule type" value="Genomic_DNA"/>
</dbReference>
<sequence>MSGTLTEQADWRPVRHFEANALLTGGPDCPDNLPLRDLVARDEYLKTALEGHGAAPDPHPQYLTEAEGKQRIDAAVAALVAGAPGTLDTLKELSDALGGDRNFSATVMSLLAGKLGNTETAADAAKLGGQLPGYYAKAEDLQGLCGFKNLLINSNFSINQRGYVSGTPTGTANQYTVDRWRVVVSGQRITWTSDGNTLTVTAPAGGMEQVIEGAAISGGIYRLSWTGTASASVGGTSVSNGEAIALPGGVNVAVKFTVGTVSRPQLEKSPVSTRYEERPPGLELSLCQRYYETGIANWMIQIGSGVTNGNSYCYWSHQIYFKATKRVIPTIIKTTPGANPYVPYVGIMCSTNELTLHNSPNYVGQTPVTQNAFSLTWAADAEI</sequence>
<dbReference type="STRING" id="557598.LHK_01632"/>
<reference evidence="1 2" key="1">
    <citation type="journal article" date="2009" name="PLoS Genet.">
        <title>The complete genome and proteome of Laribacter hongkongensis reveal potential mechanisms for adaptations to different temperatures and habitats.</title>
        <authorList>
            <person name="Woo P.C."/>
            <person name="Lau S.K."/>
            <person name="Tse H."/>
            <person name="Teng J.L."/>
            <person name="Curreem S.O."/>
            <person name="Tsang A.K."/>
            <person name="Fan R.Y."/>
            <person name="Wong G.K."/>
            <person name="Huang Y."/>
            <person name="Loman N.J."/>
            <person name="Snyder L.A."/>
            <person name="Cai J.J."/>
            <person name="Huang J.D."/>
            <person name="Mak W."/>
            <person name="Pallen M.J."/>
            <person name="Lok S."/>
            <person name="Yuen K.Y."/>
        </authorList>
    </citation>
    <scope>NUCLEOTIDE SEQUENCE [LARGE SCALE GENOMIC DNA]</scope>
    <source>
        <strain evidence="1 2">HLHK9</strain>
    </source>
</reference>
<organism evidence="1 2">
    <name type="scientific">Laribacter hongkongensis (strain HLHK9)</name>
    <dbReference type="NCBI Taxonomy" id="557598"/>
    <lineage>
        <taxon>Bacteria</taxon>
        <taxon>Pseudomonadati</taxon>
        <taxon>Pseudomonadota</taxon>
        <taxon>Betaproteobacteria</taxon>
        <taxon>Neisseriales</taxon>
        <taxon>Aquaspirillaceae</taxon>
        <taxon>Laribacter</taxon>
    </lineage>
</organism>
<dbReference type="RefSeq" id="WP_012697104.1">
    <property type="nucleotide sequence ID" value="NC_012559.1"/>
</dbReference>
<proteinExistence type="predicted"/>
<protein>
    <submittedName>
        <fullName evidence="1">Gp52</fullName>
    </submittedName>
</protein>
<gene>
    <name evidence="1" type="ordered locus">LHK_01632</name>
</gene>
<dbReference type="Proteomes" id="UP000002010">
    <property type="component" value="Chromosome"/>
</dbReference>
<dbReference type="eggNOG" id="COG4675">
    <property type="taxonomic scope" value="Bacteria"/>
</dbReference>
<evidence type="ECO:0000313" key="2">
    <source>
        <dbReference type="Proteomes" id="UP000002010"/>
    </source>
</evidence>
<name>C1D828_LARHH</name>
<dbReference type="HOGENOM" id="CLU_721192_0_0_4"/>
<evidence type="ECO:0000313" key="1">
    <source>
        <dbReference type="EMBL" id="ACO74618.1"/>
    </source>
</evidence>